<keyword evidence="5" id="KW-0378">Hydrolase</keyword>
<accession>A0AAV6UNP9</accession>
<evidence type="ECO:0000256" key="7">
    <source>
        <dbReference type="ARBA" id="ARBA00023125"/>
    </source>
</evidence>
<reference evidence="12 13" key="1">
    <citation type="journal article" date="2022" name="Nat. Ecol. Evol.">
        <title>A masculinizing supergene underlies an exaggerated male reproductive morph in a spider.</title>
        <authorList>
            <person name="Hendrickx F."/>
            <person name="De Corte Z."/>
            <person name="Sonet G."/>
            <person name="Van Belleghem S.M."/>
            <person name="Kostlbacher S."/>
            <person name="Vangestel C."/>
        </authorList>
    </citation>
    <scope>NUCLEOTIDE SEQUENCE [LARGE SCALE GENOMIC DNA]</scope>
    <source>
        <strain evidence="12">W744_W776</strain>
    </source>
</reference>
<dbReference type="GO" id="GO:0106300">
    <property type="term" value="P:protein-DNA covalent cross-linking repair"/>
    <property type="evidence" value="ECO:0007669"/>
    <property type="project" value="InterPro"/>
</dbReference>
<evidence type="ECO:0000256" key="6">
    <source>
        <dbReference type="ARBA" id="ARBA00023124"/>
    </source>
</evidence>
<evidence type="ECO:0000256" key="1">
    <source>
        <dbReference type="ARBA" id="ARBA00008136"/>
    </source>
</evidence>
<dbReference type="EMBL" id="JAFNEN010000343">
    <property type="protein sequence ID" value="KAG8185210.1"/>
    <property type="molecule type" value="Genomic_DNA"/>
</dbReference>
<dbReference type="InterPro" id="IPR003738">
    <property type="entry name" value="SRAP"/>
</dbReference>
<dbReference type="GO" id="GO:0008233">
    <property type="term" value="F:peptidase activity"/>
    <property type="evidence" value="ECO:0007669"/>
    <property type="project" value="UniProtKB-KW"/>
</dbReference>
<evidence type="ECO:0000256" key="9">
    <source>
        <dbReference type="ARBA" id="ARBA00030390"/>
    </source>
</evidence>
<organism evidence="12 13">
    <name type="scientific">Oedothorax gibbosus</name>
    <dbReference type="NCBI Taxonomy" id="931172"/>
    <lineage>
        <taxon>Eukaryota</taxon>
        <taxon>Metazoa</taxon>
        <taxon>Ecdysozoa</taxon>
        <taxon>Arthropoda</taxon>
        <taxon>Chelicerata</taxon>
        <taxon>Arachnida</taxon>
        <taxon>Araneae</taxon>
        <taxon>Araneomorphae</taxon>
        <taxon>Entelegynae</taxon>
        <taxon>Araneoidea</taxon>
        <taxon>Linyphiidae</taxon>
        <taxon>Erigoninae</taxon>
        <taxon>Oedothorax</taxon>
    </lineage>
</organism>
<comment type="caution">
    <text evidence="12">The sequence shown here is derived from an EMBL/GenBank/DDBJ whole genome shotgun (WGS) entry which is preliminary data.</text>
</comment>
<protein>
    <recommendedName>
        <fullName evidence="2">Abasic site processing protein HMCES</fullName>
    </recommendedName>
    <alternativeName>
        <fullName evidence="9">Embryonic stem cell-specific 5-hydroxymethylcytosine-binding protein</fullName>
    </alternativeName>
    <alternativeName>
        <fullName evidence="10">Peptidase HMCES</fullName>
    </alternativeName>
    <alternativeName>
        <fullName evidence="11">SRAP domain-containing protein 1</fullName>
    </alternativeName>
</protein>
<evidence type="ECO:0000256" key="2">
    <source>
        <dbReference type="ARBA" id="ARBA00015888"/>
    </source>
</evidence>
<keyword evidence="3" id="KW-0645">Protease</keyword>
<name>A0AAV6UNP9_9ARAC</name>
<dbReference type="SUPFAM" id="SSF143081">
    <property type="entry name" value="BB1717-like"/>
    <property type="match status" value="1"/>
</dbReference>
<evidence type="ECO:0000256" key="3">
    <source>
        <dbReference type="ARBA" id="ARBA00022670"/>
    </source>
</evidence>
<evidence type="ECO:0000256" key="5">
    <source>
        <dbReference type="ARBA" id="ARBA00022801"/>
    </source>
</evidence>
<evidence type="ECO:0000313" key="12">
    <source>
        <dbReference type="EMBL" id="KAG8185210.1"/>
    </source>
</evidence>
<dbReference type="PANTHER" id="PTHR13604">
    <property type="entry name" value="DC12-RELATED"/>
    <property type="match status" value="1"/>
</dbReference>
<dbReference type="InterPro" id="IPR036590">
    <property type="entry name" value="SRAP-like"/>
</dbReference>
<evidence type="ECO:0000256" key="11">
    <source>
        <dbReference type="ARBA" id="ARBA00031130"/>
    </source>
</evidence>
<proteinExistence type="inferred from homology"/>
<keyword evidence="4" id="KW-0227">DNA damage</keyword>
<keyword evidence="6" id="KW-0190">Covalent protein-DNA linkage</keyword>
<dbReference type="GO" id="GO:0016829">
    <property type="term" value="F:lyase activity"/>
    <property type="evidence" value="ECO:0007669"/>
    <property type="project" value="UniProtKB-KW"/>
</dbReference>
<dbReference type="GO" id="GO:0006508">
    <property type="term" value="P:proteolysis"/>
    <property type="evidence" value="ECO:0007669"/>
    <property type="project" value="UniProtKB-KW"/>
</dbReference>
<sequence>MCGRTACTLDKNGIQLATCKYSRNNENLQWIQKYDWQNYHPNYNISPSQISPVIVNGSTFSANDTDNLVLTPMRWGLIPSWYRGTLQECPLKNNNCRQEGLLEKPTFKGAAKAGRRCIVLADGFYEWKATDSKHKQPYFIYFPQEEGPDVFTRDPETFNQGGEWKGPQLLTMAGLFDVWKGPQNECIYSYSVITLDSSKSFAKIHERMPAILTGKDEVSMWLDTNRVPTKDAMSLVKPVENLQMHKVPTLVNFSRNNSVDLIKPLQESESKPPLKHTGLTSWLIKIQRNSLSE</sequence>
<comment type="similarity">
    <text evidence="1">Belongs to the SOS response-associated peptidase family.</text>
</comment>
<keyword evidence="13" id="KW-1185">Reference proteome</keyword>
<evidence type="ECO:0000256" key="4">
    <source>
        <dbReference type="ARBA" id="ARBA00022763"/>
    </source>
</evidence>
<dbReference type="Pfam" id="PF02586">
    <property type="entry name" value="SRAP"/>
    <property type="match status" value="1"/>
</dbReference>
<evidence type="ECO:0000313" key="13">
    <source>
        <dbReference type="Proteomes" id="UP000827092"/>
    </source>
</evidence>
<evidence type="ECO:0000256" key="10">
    <source>
        <dbReference type="ARBA" id="ARBA00030898"/>
    </source>
</evidence>
<dbReference type="Gene3D" id="3.90.1680.10">
    <property type="entry name" value="SOS response associated peptidase-like"/>
    <property type="match status" value="1"/>
</dbReference>
<dbReference type="AlphaFoldDB" id="A0AAV6UNP9"/>
<keyword evidence="7" id="KW-0238">DNA-binding</keyword>
<dbReference type="GO" id="GO:0003697">
    <property type="term" value="F:single-stranded DNA binding"/>
    <property type="evidence" value="ECO:0007669"/>
    <property type="project" value="InterPro"/>
</dbReference>
<keyword evidence="8" id="KW-0456">Lyase</keyword>
<evidence type="ECO:0000256" key="8">
    <source>
        <dbReference type="ARBA" id="ARBA00023239"/>
    </source>
</evidence>
<dbReference type="PANTHER" id="PTHR13604:SF0">
    <property type="entry name" value="ABASIC SITE PROCESSING PROTEIN HMCES"/>
    <property type="match status" value="1"/>
</dbReference>
<dbReference type="Proteomes" id="UP000827092">
    <property type="component" value="Unassembled WGS sequence"/>
</dbReference>
<gene>
    <name evidence="12" type="ORF">JTE90_025882</name>
</gene>